<dbReference type="EMBL" id="CAWUPB010000994">
    <property type="protein sequence ID" value="CAK7335897.1"/>
    <property type="molecule type" value="Genomic_DNA"/>
</dbReference>
<organism evidence="1 2">
    <name type="scientific">Dovyalis caffra</name>
    <dbReference type="NCBI Taxonomy" id="77055"/>
    <lineage>
        <taxon>Eukaryota</taxon>
        <taxon>Viridiplantae</taxon>
        <taxon>Streptophyta</taxon>
        <taxon>Embryophyta</taxon>
        <taxon>Tracheophyta</taxon>
        <taxon>Spermatophyta</taxon>
        <taxon>Magnoliopsida</taxon>
        <taxon>eudicotyledons</taxon>
        <taxon>Gunneridae</taxon>
        <taxon>Pentapetalae</taxon>
        <taxon>rosids</taxon>
        <taxon>fabids</taxon>
        <taxon>Malpighiales</taxon>
        <taxon>Salicaceae</taxon>
        <taxon>Flacourtieae</taxon>
        <taxon>Dovyalis</taxon>
    </lineage>
</organism>
<keyword evidence="2" id="KW-1185">Reference proteome</keyword>
<evidence type="ECO:0000313" key="2">
    <source>
        <dbReference type="Proteomes" id="UP001314170"/>
    </source>
</evidence>
<gene>
    <name evidence="1" type="ORF">DCAF_LOCUS10900</name>
</gene>
<proteinExistence type="predicted"/>
<reference evidence="1 2" key="1">
    <citation type="submission" date="2024-01" db="EMBL/GenBank/DDBJ databases">
        <authorList>
            <person name="Waweru B."/>
        </authorList>
    </citation>
    <scope>NUCLEOTIDE SEQUENCE [LARGE SCALE GENOMIC DNA]</scope>
</reference>
<evidence type="ECO:0000313" key="1">
    <source>
        <dbReference type="EMBL" id="CAK7335897.1"/>
    </source>
</evidence>
<accession>A0AAV1RJZ0</accession>
<sequence>MDLDKHLENVKYFEVDTKKYCYLNLLTDVYKHFSLHSDFINLVAGCGRPITSDKDLISVFKYYDYLELEKNVDGVDVIDDENMNVEGMSMEVFDMNIDTIDGRVREENVGAKTSIENVNIYGVDVRKRMKQVSKVVQGEVKGKTKSEDEDWVINDNGLDKDNSYNESNADIPNDVDVRFSHCGLDNFADNVSSKDEEFGENPFINLLKNRIA</sequence>
<dbReference type="AlphaFoldDB" id="A0AAV1RJZ0"/>
<comment type="caution">
    <text evidence="1">The sequence shown here is derived from an EMBL/GenBank/DDBJ whole genome shotgun (WGS) entry which is preliminary data.</text>
</comment>
<protein>
    <submittedName>
        <fullName evidence="1">Uncharacterized protein</fullName>
    </submittedName>
</protein>
<dbReference type="Proteomes" id="UP001314170">
    <property type="component" value="Unassembled WGS sequence"/>
</dbReference>
<name>A0AAV1RJZ0_9ROSI</name>